<evidence type="ECO:0000313" key="2">
    <source>
        <dbReference type="EMBL" id="MBO8448743.1"/>
    </source>
</evidence>
<organism evidence="2 3">
    <name type="scientific">Candidatus Cryptobacteroides merdigallinarum</name>
    <dbReference type="NCBI Taxonomy" id="2840770"/>
    <lineage>
        <taxon>Bacteria</taxon>
        <taxon>Pseudomonadati</taxon>
        <taxon>Bacteroidota</taxon>
        <taxon>Bacteroidia</taxon>
        <taxon>Bacteroidales</taxon>
        <taxon>Candidatus Cryptobacteroides</taxon>
    </lineage>
</organism>
<reference evidence="2" key="2">
    <citation type="journal article" date="2021" name="PeerJ">
        <title>Extensive microbial diversity within the chicken gut microbiome revealed by metagenomics and culture.</title>
        <authorList>
            <person name="Gilroy R."/>
            <person name="Ravi A."/>
            <person name="Getino M."/>
            <person name="Pursley I."/>
            <person name="Horton D.L."/>
            <person name="Alikhan N.F."/>
            <person name="Baker D."/>
            <person name="Gharbi K."/>
            <person name="Hall N."/>
            <person name="Watson M."/>
            <person name="Adriaenssens E.M."/>
            <person name="Foster-Nyarko E."/>
            <person name="Jarju S."/>
            <person name="Secka A."/>
            <person name="Antonio M."/>
            <person name="Oren A."/>
            <person name="Chaudhuri R.R."/>
            <person name="La Ragione R."/>
            <person name="Hildebrand F."/>
            <person name="Pallen M.J."/>
        </authorList>
    </citation>
    <scope>NUCLEOTIDE SEQUENCE</scope>
    <source>
        <strain evidence="2">20514</strain>
    </source>
</reference>
<feature type="chain" id="PRO_5039557986" description="Lipoprotein" evidence="1">
    <location>
        <begin position="24"/>
        <end position="412"/>
    </location>
</feature>
<evidence type="ECO:0008006" key="4">
    <source>
        <dbReference type="Google" id="ProtNLM"/>
    </source>
</evidence>
<keyword evidence="1" id="KW-0732">Signal</keyword>
<protein>
    <recommendedName>
        <fullName evidence="4">Lipoprotein</fullName>
    </recommendedName>
</protein>
<comment type="caution">
    <text evidence="2">The sequence shown here is derived from an EMBL/GenBank/DDBJ whole genome shotgun (WGS) entry which is preliminary data.</text>
</comment>
<evidence type="ECO:0000313" key="3">
    <source>
        <dbReference type="Proteomes" id="UP000810252"/>
    </source>
</evidence>
<feature type="signal peptide" evidence="1">
    <location>
        <begin position="1"/>
        <end position="23"/>
    </location>
</feature>
<name>A0A9D9HFX8_9BACT</name>
<sequence>MRKLKTAYPFPAVLLAATLVSCSMDWGARTSRPMLPDVPDQAGQPGTLPSSMVLEYYVAGVEYPPGYDWVRDPQYGTVDCTMFLMKDGERILEFGVGYGYGVSPDADMSRCIGGHIYTDYSTSGETVIRKDGQELFRYPGREMLEGFILQDSTVIYTLGVPREGDGWAFRKNGSMVCSSDAGLPVTGLYMDGDVPVFGYKVPENDFHGRSEAFFIVRDGVPREVPSEGKEIVDFLQHGGVLHVLYLDQDGKACLSSGDVAGELALPEGALLHSLDGLQTDSLAVYTFGEIETADGEIRNVLWKGMEIREIFDAEVSVTACYPDGDRLGATGHRRDGWASPVYFLDGEYTFLEPGYGFVSGSFADFSGGHFCLLLLPEESGRPPVYVVDGKTFVVDINGYLFSIGRLWTESPS</sequence>
<proteinExistence type="predicted"/>
<dbReference type="EMBL" id="JADIMQ010000080">
    <property type="protein sequence ID" value="MBO8448743.1"/>
    <property type="molecule type" value="Genomic_DNA"/>
</dbReference>
<reference evidence="2" key="1">
    <citation type="submission" date="2020-10" db="EMBL/GenBank/DDBJ databases">
        <authorList>
            <person name="Gilroy R."/>
        </authorList>
    </citation>
    <scope>NUCLEOTIDE SEQUENCE</scope>
    <source>
        <strain evidence="2">20514</strain>
    </source>
</reference>
<evidence type="ECO:0000256" key="1">
    <source>
        <dbReference type="SAM" id="SignalP"/>
    </source>
</evidence>
<dbReference type="Proteomes" id="UP000810252">
    <property type="component" value="Unassembled WGS sequence"/>
</dbReference>
<dbReference type="PROSITE" id="PS51257">
    <property type="entry name" value="PROKAR_LIPOPROTEIN"/>
    <property type="match status" value="1"/>
</dbReference>
<dbReference type="AlphaFoldDB" id="A0A9D9HFX8"/>
<gene>
    <name evidence="2" type="ORF">IAC29_05685</name>
</gene>
<accession>A0A9D9HFX8</accession>